<comment type="similarity">
    <text evidence="3">Belongs to the cytochrome P450 family.</text>
</comment>
<evidence type="ECO:0000313" key="5">
    <source>
        <dbReference type="EMBL" id="CAG8577025.1"/>
    </source>
</evidence>
<dbReference type="PANTHER" id="PTHR24301:SF2">
    <property type="entry name" value="THROMBOXANE-A SYNTHASE"/>
    <property type="match status" value="1"/>
</dbReference>
<name>A0ABN7UG84_GIGMA</name>
<dbReference type="PRINTS" id="PR00385">
    <property type="entry name" value="P450"/>
</dbReference>
<dbReference type="InterPro" id="IPR002401">
    <property type="entry name" value="Cyt_P450_E_grp-I"/>
</dbReference>
<dbReference type="Pfam" id="PF00067">
    <property type="entry name" value="p450"/>
    <property type="match status" value="1"/>
</dbReference>
<keyword evidence="3" id="KW-0349">Heme</keyword>
<dbReference type="EMBL" id="CAJVQB010002494">
    <property type="protein sequence ID" value="CAG8577025.1"/>
    <property type="molecule type" value="Genomic_DNA"/>
</dbReference>
<feature type="transmembrane region" description="Helical" evidence="4">
    <location>
        <begin position="252"/>
        <end position="272"/>
    </location>
</feature>
<gene>
    <name evidence="5" type="ORF">GMARGA_LOCUS5763</name>
</gene>
<evidence type="ECO:0000256" key="2">
    <source>
        <dbReference type="ARBA" id="ARBA00023004"/>
    </source>
</evidence>
<dbReference type="PROSITE" id="PS00086">
    <property type="entry name" value="CYTOCHROME_P450"/>
    <property type="match status" value="1"/>
</dbReference>
<feature type="transmembrane region" description="Helical" evidence="4">
    <location>
        <begin position="12"/>
        <end position="35"/>
    </location>
</feature>
<keyword evidence="6" id="KW-1185">Reference proteome</keyword>
<dbReference type="InterPro" id="IPR036396">
    <property type="entry name" value="Cyt_P450_sf"/>
</dbReference>
<dbReference type="PANTHER" id="PTHR24301">
    <property type="entry name" value="THROMBOXANE-A SYNTHASE"/>
    <property type="match status" value="1"/>
</dbReference>
<dbReference type="Proteomes" id="UP000789901">
    <property type="component" value="Unassembled WGS sequence"/>
</dbReference>
<evidence type="ECO:0000313" key="6">
    <source>
        <dbReference type="Proteomes" id="UP000789901"/>
    </source>
</evidence>
<proteinExistence type="inferred from homology"/>
<comment type="caution">
    <text evidence="5">The sequence shown here is derived from an EMBL/GenBank/DDBJ whole genome shotgun (WGS) entry which is preliminary data.</text>
</comment>
<keyword evidence="4" id="KW-0472">Membrane</keyword>
<dbReference type="InterPro" id="IPR017972">
    <property type="entry name" value="Cyt_P450_CS"/>
</dbReference>
<dbReference type="PRINTS" id="PR00463">
    <property type="entry name" value="EP450I"/>
</dbReference>
<evidence type="ECO:0000256" key="4">
    <source>
        <dbReference type="SAM" id="Phobius"/>
    </source>
</evidence>
<accession>A0ABN7UG84</accession>
<evidence type="ECO:0000256" key="3">
    <source>
        <dbReference type="RuleBase" id="RU000461"/>
    </source>
</evidence>
<sequence>MLHLFDAIYNFYLKYFDLYLLLSILFIYLAIYPYIDYFKSRKDRVNGPIPYPFIGHLNILFGNLADNFYNLTDKYGNICELKMFGFRTVLVGDPSFLKDLFSPSVHSPFLRRIPLLPGFKELGMDKEGLLLNLDIPKWRHNRKFFQQSLSPPSFIELSTLYTRDCCEEMMTYWNDIKIDQVVKLDEWYRAFTSDMMGLVAAGSKEESLKILYKKTVDSNAKLSFELDNENVDLNNLNKLSNGEQYRRLRSDYADAIAFFVFIPKFIWNLPWFRQKCKYFRQVLISLTQFEIKFIKELRSDFLTMLLTMNNDSNPSPEDIKQNIREMFGAGTGTTTTSLCTIAYLLSNHPEVEKRMVKEILSVIGPTKNVGSFDLSKLIYTEAVIYEAMRLYPVIPITFRYTPDITTQIDGHTFPPNTIFGINLGHIQRNEKYFKDPNTFNPERFLGNWRETLPTFAFSPFGQGMKSCPGKHFAMTEIKVILATIYRKYTFKLVNSKEPLHLKFTLVNDISNV</sequence>
<dbReference type="CDD" id="cd00302">
    <property type="entry name" value="cytochrome_P450"/>
    <property type="match status" value="1"/>
</dbReference>
<keyword evidence="1 3" id="KW-0479">Metal-binding</keyword>
<dbReference type="Gene3D" id="1.10.630.10">
    <property type="entry name" value="Cytochrome P450"/>
    <property type="match status" value="1"/>
</dbReference>
<keyword evidence="4" id="KW-0812">Transmembrane</keyword>
<reference evidence="5 6" key="1">
    <citation type="submission" date="2021-06" db="EMBL/GenBank/DDBJ databases">
        <authorList>
            <person name="Kallberg Y."/>
            <person name="Tangrot J."/>
            <person name="Rosling A."/>
        </authorList>
    </citation>
    <scope>NUCLEOTIDE SEQUENCE [LARGE SCALE GENOMIC DNA]</scope>
    <source>
        <strain evidence="5 6">120-4 pot B 10/14</strain>
    </source>
</reference>
<organism evidence="5 6">
    <name type="scientific">Gigaspora margarita</name>
    <dbReference type="NCBI Taxonomy" id="4874"/>
    <lineage>
        <taxon>Eukaryota</taxon>
        <taxon>Fungi</taxon>
        <taxon>Fungi incertae sedis</taxon>
        <taxon>Mucoromycota</taxon>
        <taxon>Glomeromycotina</taxon>
        <taxon>Glomeromycetes</taxon>
        <taxon>Diversisporales</taxon>
        <taxon>Gigasporaceae</taxon>
        <taxon>Gigaspora</taxon>
    </lineage>
</organism>
<keyword evidence="2 3" id="KW-0408">Iron</keyword>
<dbReference type="SUPFAM" id="SSF48264">
    <property type="entry name" value="Cytochrome P450"/>
    <property type="match status" value="1"/>
</dbReference>
<keyword evidence="4" id="KW-1133">Transmembrane helix</keyword>
<evidence type="ECO:0000256" key="1">
    <source>
        <dbReference type="ARBA" id="ARBA00022723"/>
    </source>
</evidence>
<dbReference type="InterPro" id="IPR001128">
    <property type="entry name" value="Cyt_P450"/>
</dbReference>
<keyword evidence="3" id="KW-0503">Monooxygenase</keyword>
<protein>
    <submittedName>
        <fullName evidence="5">4874_t:CDS:1</fullName>
    </submittedName>
</protein>
<keyword evidence="3" id="KW-0560">Oxidoreductase</keyword>